<dbReference type="InterPro" id="IPR036390">
    <property type="entry name" value="WH_DNA-bd_sf"/>
</dbReference>
<evidence type="ECO:0000259" key="5">
    <source>
        <dbReference type="PROSITE" id="PS51063"/>
    </source>
</evidence>
<accession>C0XJS3</accession>
<reference evidence="6 7" key="1">
    <citation type="submission" date="2009-01" db="EMBL/GenBank/DDBJ databases">
        <authorList>
            <person name="Qin X."/>
            <person name="Bachman B."/>
            <person name="Battles P."/>
            <person name="Bell A."/>
            <person name="Bess C."/>
            <person name="Bickham C."/>
            <person name="Chaboub L."/>
            <person name="Chen D."/>
            <person name="Coyle M."/>
            <person name="Deiros D.R."/>
            <person name="Dinh H."/>
            <person name="Forbes L."/>
            <person name="Fowler G."/>
            <person name="Francisco L."/>
            <person name="Fu Q."/>
            <person name="Gubbala S."/>
            <person name="Hale W."/>
            <person name="Han Y."/>
            <person name="Hemphill L."/>
            <person name="Highlander S.K."/>
            <person name="Hirani K."/>
            <person name="Hogues M."/>
            <person name="Jackson L."/>
            <person name="Jakkamsetti A."/>
            <person name="Javaid M."/>
            <person name="Jiang H."/>
            <person name="Korchina V."/>
            <person name="Kovar C."/>
            <person name="Lara F."/>
            <person name="Lee S."/>
            <person name="Mata R."/>
            <person name="Mathew T."/>
            <person name="Moen C."/>
            <person name="Morales K."/>
            <person name="Munidasa M."/>
            <person name="Nazareth L."/>
            <person name="Ngo R."/>
            <person name="Nguyen L."/>
            <person name="Okwuonu G."/>
            <person name="Ongeri F."/>
            <person name="Patil S."/>
            <person name="Petrosino J."/>
            <person name="Pham C."/>
            <person name="Pham P."/>
            <person name="Pu L.-L."/>
            <person name="Puazo M."/>
            <person name="Raj R."/>
            <person name="Reid J."/>
            <person name="Rouhana J."/>
            <person name="Saada N."/>
            <person name="Shang Y."/>
            <person name="Simmons D."/>
            <person name="Thornton R."/>
            <person name="Warren J."/>
            <person name="Weissenberger G."/>
            <person name="Zhang J."/>
            <person name="Zhang L."/>
            <person name="Zhou C."/>
            <person name="Zhu D."/>
            <person name="Muzny D."/>
            <person name="Worley K."/>
            <person name="Gibbs R."/>
        </authorList>
    </citation>
    <scope>NUCLEOTIDE SEQUENCE [LARGE SCALE GENOMIC DNA]</scope>
    <source>
        <strain evidence="7">ATCC 8290 / DSM 20176 / CCUG 30140 / JCM 1155 / KCTC 3500 / NBRC 15886 / NCIMB 8040 / NRRL B-1843 / 9</strain>
    </source>
</reference>
<dbReference type="InterPro" id="IPR014710">
    <property type="entry name" value="RmlC-like_jellyroll"/>
</dbReference>
<proteinExistence type="predicted"/>
<dbReference type="GO" id="GO:0003677">
    <property type="term" value="F:DNA binding"/>
    <property type="evidence" value="ECO:0007669"/>
    <property type="project" value="UniProtKB-KW"/>
</dbReference>
<dbReference type="HOGENOM" id="CLU_075053_4_0_9"/>
<dbReference type="PANTHER" id="PTHR24567:SF26">
    <property type="entry name" value="REGULATORY PROTEIN YEIL"/>
    <property type="match status" value="1"/>
</dbReference>
<dbReference type="SMART" id="SM00419">
    <property type="entry name" value="HTH_CRP"/>
    <property type="match status" value="1"/>
</dbReference>
<dbReference type="GO" id="GO:0005829">
    <property type="term" value="C:cytosol"/>
    <property type="evidence" value="ECO:0007669"/>
    <property type="project" value="TreeGrafter"/>
</dbReference>
<dbReference type="Pfam" id="PF00027">
    <property type="entry name" value="cNMP_binding"/>
    <property type="match status" value="1"/>
</dbReference>
<evidence type="ECO:0000313" key="6">
    <source>
        <dbReference type="EMBL" id="EEI24402.1"/>
    </source>
</evidence>
<dbReference type="Proteomes" id="UP000003752">
    <property type="component" value="Unassembled WGS sequence"/>
</dbReference>
<dbReference type="PANTHER" id="PTHR24567">
    <property type="entry name" value="CRP FAMILY TRANSCRIPTIONAL REGULATORY PROTEIN"/>
    <property type="match status" value="1"/>
</dbReference>
<dbReference type="Gene3D" id="1.10.10.10">
    <property type="entry name" value="Winged helix-like DNA-binding domain superfamily/Winged helix DNA-binding domain"/>
    <property type="match status" value="1"/>
</dbReference>
<dbReference type="InterPro" id="IPR018490">
    <property type="entry name" value="cNMP-bd_dom_sf"/>
</dbReference>
<comment type="caution">
    <text evidence="6">The sequence shown here is derived from an EMBL/GenBank/DDBJ whole genome shotgun (WGS) entry which is preliminary data.</text>
</comment>
<dbReference type="SUPFAM" id="SSF51206">
    <property type="entry name" value="cAMP-binding domain-like"/>
    <property type="match status" value="1"/>
</dbReference>
<evidence type="ECO:0000256" key="2">
    <source>
        <dbReference type="ARBA" id="ARBA00023125"/>
    </source>
</evidence>
<dbReference type="PRINTS" id="PR00034">
    <property type="entry name" value="HTHCRP"/>
</dbReference>
<gene>
    <name evidence="6" type="ORF">HMPREF0519_1484</name>
</gene>
<dbReference type="InterPro" id="IPR000595">
    <property type="entry name" value="cNMP-bd_dom"/>
</dbReference>
<evidence type="ECO:0000256" key="3">
    <source>
        <dbReference type="ARBA" id="ARBA00023163"/>
    </source>
</evidence>
<evidence type="ECO:0000313" key="7">
    <source>
        <dbReference type="Proteomes" id="UP000003752"/>
    </source>
</evidence>
<dbReference type="InterPro" id="IPR036388">
    <property type="entry name" value="WH-like_DNA-bd_sf"/>
</dbReference>
<dbReference type="CDD" id="cd00038">
    <property type="entry name" value="CAP_ED"/>
    <property type="match status" value="1"/>
</dbReference>
<keyword evidence="3" id="KW-0804">Transcription</keyword>
<sequence length="228" mass="25091">MRWLKMHTEHALDCVNLVPIFKSLPLDEKKAVAGLVVQHQYPKGTIIYLAGDQVGHFMILEHGQVKLSQISESGKEQLLKVMQPGDFDGEAALFSHDQRNVTATALVDSNVCQIDQGAFQSLLKSSPQLAVNLLTTMSQQINNLQEEKTVSSTSDVAGQLAKYLLETSASLHESSFKLPLKKKDIATFIGTTPETISRTFKQLIADGVIKMTASLVEIVDQDRLTDIV</sequence>
<name>C0XJS3_LENH9</name>
<dbReference type="InterPro" id="IPR012318">
    <property type="entry name" value="HTH_CRP"/>
</dbReference>
<keyword evidence="2" id="KW-0238">DNA-binding</keyword>
<feature type="domain" description="Cyclic nucleotide-binding" evidence="4">
    <location>
        <begin position="20"/>
        <end position="140"/>
    </location>
</feature>
<evidence type="ECO:0000259" key="4">
    <source>
        <dbReference type="PROSITE" id="PS50042"/>
    </source>
</evidence>
<keyword evidence="1" id="KW-0805">Transcription regulation</keyword>
<protein>
    <submittedName>
        <fullName evidence="6">Cyclic nucleotide-binding domain protein</fullName>
    </submittedName>
</protein>
<feature type="domain" description="HTH crp-type" evidence="5">
    <location>
        <begin position="154"/>
        <end position="222"/>
    </location>
</feature>
<dbReference type="PROSITE" id="PS51063">
    <property type="entry name" value="HTH_CRP_2"/>
    <property type="match status" value="1"/>
</dbReference>
<dbReference type="Pfam" id="PF13545">
    <property type="entry name" value="HTH_Crp_2"/>
    <property type="match status" value="1"/>
</dbReference>
<dbReference type="SUPFAM" id="SSF46785">
    <property type="entry name" value="Winged helix' DNA-binding domain"/>
    <property type="match status" value="1"/>
</dbReference>
<dbReference type="InterPro" id="IPR050397">
    <property type="entry name" value="Env_Response_Regulators"/>
</dbReference>
<dbReference type="PROSITE" id="PS50042">
    <property type="entry name" value="CNMP_BINDING_3"/>
    <property type="match status" value="1"/>
</dbReference>
<keyword evidence="7" id="KW-1185">Reference proteome</keyword>
<dbReference type="GO" id="GO:0003700">
    <property type="term" value="F:DNA-binding transcription factor activity"/>
    <property type="evidence" value="ECO:0007669"/>
    <property type="project" value="TreeGrafter"/>
</dbReference>
<dbReference type="Gene3D" id="2.60.120.10">
    <property type="entry name" value="Jelly Rolls"/>
    <property type="match status" value="1"/>
</dbReference>
<dbReference type="AlphaFoldDB" id="C0XJS3"/>
<organism evidence="6 7">
    <name type="scientific">Lentilactobacillus hilgardii (strain ATCC 8290 / DSM 20176 / CCUG 30140 / JCM 1155 / KCTC 3500 / NBRC 15886 / NCIMB 8040 / NRRL B-1843 / 9)</name>
    <dbReference type="NCBI Taxonomy" id="1423757"/>
    <lineage>
        <taxon>Bacteria</taxon>
        <taxon>Bacillati</taxon>
        <taxon>Bacillota</taxon>
        <taxon>Bacilli</taxon>
        <taxon>Lactobacillales</taxon>
        <taxon>Lactobacillaceae</taxon>
        <taxon>Lentilactobacillus</taxon>
    </lineage>
</organism>
<evidence type="ECO:0000256" key="1">
    <source>
        <dbReference type="ARBA" id="ARBA00023015"/>
    </source>
</evidence>
<dbReference type="SMART" id="SM00100">
    <property type="entry name" value="cNMP"/>
    <property type="match status" value="1"/>
</dbReference>
<dbReference type="EMBL" id="ACGP01000137">
    <property type="protein sequence ID" value="EEI24402.1"/>
    <property type="molecule type" value="Genomic_DNA"/>
</dbReference>